<dbReference type="EMBL" id="QVIG01000003">
    <property type="protein sequence ID" value="RGD55449.1"/>
    <property type="molecule type" value="Genomic_DNA"/>
</dbReference>
<evidence type="ECO:0000313" key="1">
    <source>
        <dbReference type="EMBL" id="RGD55449.1"/>
    </source>
</evidence>
<comment type="caution">
    <text evidence="1">The sequence shown here is derived from an EMBL/GenBank/DDBJ whole genome shotgun (WGS) entry which is preliminary data.</text>
</comment>
<proteinExistence type="predicted"/>
<evidence type="ECO:0000313" key="2">
    <source>
        <dbReference type="Proteomes" id="UP000263377"/>
    </source>
</evidence>
<gene>
    <name evidence="1" type="ORF">DR950_39445</name>
</gene>
<protein>
    <submittedName>
        <fullName evidence="1">Uncharacterized protein</fullName>
    </submittedName>
</protein>
<reference evidence="1 2" key="1">
    <citation type="submission" date="2018-08" db="EMBL/GenBank/DDBJ databases">
        <title>Diversity &amp; Physiological Properties of Lignin-Decomposing Actinobacteria from Soil.</title>
        <authorList>
            <person name="Roh S.G."/>
            <person name="Kim S.B."/>
        </authorList>
    </citation>
    <scope>NUCLEOTIDE SEQUENCE [LARGE SCALE GENOMIC DNA]</scope>
    <source>
        <strain evidence="1 2">MMS17-GH009</strain>
    </source>
</reference>
<sequence>MSVDNENRIMRPVVIFDWCDGAREGFARLETRGGVWWYFRTLATRFDSDDVDQCLFAFSVIPADDASVLEDEFEGMVEGAIIWPGNPGEVSTHASEVIERLSVDVQSPSFVGRTVGATGHCELWEIYRPFGSSS</sequence>
<dbReference type="RefSeq" id="WP_117492811.1">
    <property type="nucleotide sequence ID" value="NZ_QVIG01000003.1"/>
</dbReference>
<accession>A0A372ZHX5</accession>
<organism evidence="1 2">
    <name type="scientific">Kitasatospora xanthocidica</name>
    <dbReference type="NCBI Taxonomy" id="83382"/>
    <lineage>
        <taxon>Bacteria</taxon>
        <taxon>Bacillati</taxon>
        <taxon>Actinomycetota</taxon>
        <taxon>Actinomycetes</taxon>
        <taxon>Kitasatosporales</taxon>
        <taxon>Streptomycetaceae</taxon>
        <taxon>Kitasatospora</taxon>
    </lineage>
</organism>
<name>A0A372ZHX5_9ACTN</name>
<keyword evidence="2" id="KW-1185">Reference proteome</keyword>
<dbReference type="AlphaFoldDB" id="A0A372ZHX5"/>
<dbReference type="Proteomes" id="UP000263377">
    <property type="component" value="Unassembled WGS sequence"/>
</dbReference>